<evidence type="ECO:0000313" key="1">
    <source>
        <dbReference type="EMBL" id="PIR72986.1"/>
    </source>
</evidence>
<sequence>MANFIIVSEKPNVVKILFGTVEEITSRIVGAERTNVAKVVLWGPDVLHCHKEAEETYICLEGEGDICLDNEIFDFVPGTRVIIGPGTLHAARPKETCERLILLCVSSPAFDPKDVYEDPRGRTW</sequence>
<organism evidence="1 2">
    <name type="scientific">Candidatus Nealsonbacteria bacterium CG10_big_fil_rev_8_21_14_0_10_36_23</name>
    <dbReference type="NCBI Taxonomy" id="1974709"/>
    <lineage>
        <taxon>Bacteria</taxon>
        <taxon>Candidatus Nealsoniibacteriota</taxon>
    </lineage>
</organism>
<dbReference type="InterPro" id="IPR014710">
    <property type="entry name" value="RmlC-like_jellyroll"/>
</dbReference>
<comment type="caution">
    <text evidence="1">The sequence shown here is derived from an EMBL/GenBank/DDBJ whole genome shotgun (WGS) entry which is preliminary data.</text>
</comment>
<proteinExistence type="predicted"/>
<dbReference type="EMBL" id="PFCH01000017">
    <property type="protein sequence ID" value="PIR72986.1"/>
    <property type="molecule type" value="Genomic_DNA"/>
</dbReference>
<dbReference type="Gene3D" id="2.60.120.10">
    <property type="entry name" value="Jelly Rolls"/>
    <property type="match status" value="1"/>
</dbReference>
<dbReference type="InterPro" id="IPR011051">
    <property type="entry name" value="RmlC_Cupin_sf"/>
</dbReference>
<accession>A0A2H0TN58</accession>
<dbReference type="SUPFAM" id="SSF51182">
    <property type="entry name" value="RmlC-like cupins"/>
    <property type="match status" value="1"/>
</dbReference>
<dbReference type="AlphaFoldDB" id="A0A2H0TN58"/>
<protein>
    <submittedName>
        <fullName evidence="1">Uncharacterized protein</fullName>
    </submittedName>
</protein>
<evidence type="ECO:0000313" key="2">
    <source>
        <dbReference type="Proteomes" id="UP000228508"/>
    </source>
</evidence>
<reference evidence="2" key="1">
    <citation type="submission" date="2017-09" db="EMBL/GenBank/DDBJ databases">
        <title>Depth-based differentiation of microbial function through sediment-hosted aquifers and enrichment of novel symbionts in the deep terrestrial subsurface.</title>
        <authorList>
            <person name="Probst A.J."/>
            <person name="Ladd B."/>
            <person name="Jarett J.K."/>
            <person name="Geller-Mcgrath D.E."/>
            <person name="Sieber C.M.K."/>
            <person name="Emerson J.B."/>
            <person name="Anantharaman K."/>
            <person name="Thomas B.C."/>
            <person name="Malmstrom R."/>
            <person name="Stieglmeier M."/>
            <person name="Klingl A."/>
            <person name="Woyke T."/>
            <person name="Ryan C.M."/>
            <person name="Banfield J.F."/>
        </authorList>
    </citation>
    <scope>NUCLEOTIDE SEQUENCE [LARGE SCALE GENOMIC DNA]</scope>
</reference>
<dbReference type="Proteomes" id="UP000228508">
    <property type="component" value="Unassembled WGS sequence"/>
</dbReference>
<gene>
    <name evidence="1" type="ORF">COV26_00965</name>
</gene>
<name>A0A2H0TN58_9BACT</name>